<organism evidence="1 2">
    <name type="scientific">Treponema vincentii</name>
    <dbReference type="NCBI Taxonomy" id="69710"/>
    <lineage>
        <taxon>Bacteria</taxon>
        <taxon>Pseudomonadati</taxon>
        <taxon>Spirochaetota</taxon>
        <taxon>Spirochaetia</taxon>
        <taxon>Spirochaetales</taxon>
        <taxon>Treponemataceae</taxon>
        <taxon>Treponema</taxon>
    </lineage>
</organism>
<protein>
    <submittedName>
        <fullName evidence="1">Uncharacterized protein</fullName>
    </submittedName>
</protein>
<dbReference type="KEGG" id="trz:GWP43_11185"/>
<dbReference type="Gene3D" id="2.130.10.10">
    <property type="entry name" value="YVTN repeat-like/Quinoprotein amine dehydrogenase"/>
    <property type="match status" value="1"/>
</dbReference>
<dbReference type="AlphaFoldDB" id="A0A6P1Y4A7"/>
<dbReference type="Proteomes" id="UP000464374">
    <property type="component" value="Chromosome"/>
</dbReference>
<reference evidence="1 2" key="1">
    <citation type="submission" date="2020-01" db="EMBL/GenBank/DDBJ databases">
        <title>Complete genome sequence of a human oral phylogroup 1 Treponema sp. strain ATCC 700766, originally isolated from periodontitis dental plaque.</title>
        <authorList>
            <person name="Chan Y."/>
            <person name="Huo Y.-B."/>
            <person name="Yu X.-L."/>
            <person name="Zeng H."/>
            <person name="Leung W.-K."/>
            <person name="Watt R.M."/>
        </authorList>
    </citation>
    <scope>NUCLEOTIDE SEQUENCE [LARGE SCALE GENOMIC DNA]</scope>
    <source>
        <strain evidence="1 2">OMZ 804</strain>
    </source>
</reference>
<evidence type="ECO:0000313" key="2">
    <source>
        <dbReference type="Proteomes" id="UP000464374"/>
    </source>
</evidence>
<proteinExistence type="predicted"/>
<gene>
    <name evidence="1" type="ORF">GWP43_11185</name>
</gene>
<dbReference type="InterPro" id="IPR015943">
    <property type="entry name" value="WD40/YVTN_repeat-like_dom_sf"/>
</dbReference>
<dbReference type="SUPFAM" id="SSF50998">
    <property type="entry name" value="Quinoprotein alcohol dehydrogenase-like"/>
    <property type="match status" value="1"/>
</dbReference>
<name>A0A6P1Y4A7_9SPIR</name>
<dbReference type="RefSeq" id="WP_162664218.1">
    <property type="nucleotide sequence ID" value="NZ_CP048020.1"/>
</dbReference>
<dbReference type="EMBL" id="CP048020">
    <property type="protein sequence ID" value="QHX43913.1"/>
    <property type="molecule type" value="Genomic_DNA"/>
</dbReference>
<sequence length="372" mass="41139">MKITAFDNRFIIFPILFLFIYIFAAAIPLGSDIYLKPVWVRAITPDSAQTELEGMGSDAKNANQQEAAEQFVGKTPKVFLTENRFGYFTANGELLRSSPVTQRISASSAAWTEYGSDAYKTPIYRPDGSLITVIEEQGFVYIDEGRFYLFEPGGNAVKQYDTDGKLRWRYLHTAPITAFHSTESGVIIGFSDGKLVALDSAGNVLSDFYPGGSDYQVILGAALSTDGKLAACVCGIDSQRALLIRIDGNKYKIIHHRKLEGNLRKQVFVDFDINGKNAVFECAEGIGFIDCDRLISGIIPQRSTIISAGQNPYKNIMAIISKQEQSSTLSFIEAPFYVVGRTSFPSKNIFLMQEQGTIFLATDTKLARIDIK</sequence>
<evidence type="ECO:0000313" key="1">
    <source>
        <dbReference type="EMBL" id="QHX43913.1"/>
    </source>
</evidence>
<accession>A0A6P1Y4A7</accession>
<dbReference type="InterPro" id="IPR011047">
    <property type="entry name" value="Quinoprotein_ADH-like_sf"/>
</dbReference>